<evidence type="ECO:0000256" key="2">
    <source>
        <dbReference type="ARBA" id="ARBA00022737"/>
    </source>
</evidence>
<dbReference type="AlphaFoldDB" id="A0AAN8X3Z7"/>
<protein>
    <recommendedName>
        <fullName evidence="7">C2H2-type domain-containing protein</fullName>
    </recommendedName>
</protein>
<reference evidence="8 9" key="1">
    <citation type="submission" date="2023-11" db="EMBL/GenBank/DDBJ databases">
        <title>Halocaridina rubra genome assembly.</title>
        <authorList>
            <person name="Smith C."/>
        </authorList>
    </citation>
    <scope>NUCLEOTIDE SEQUENCE [LARGE SCALE GENOMIC DNA]</scope>
    <source>
        <strain evidence="8">EP-1</strain>
        <tissue evidence="8">Whole</tissue>
    </source>
</reference>
<dbReference type="PANTHER" id="PTHR24379">
    <property type="entry name" value="KRAB AND ZINC FINGER DOMAIN-CONTAINING"/>
    <property type="match status" value="1"/>
</dbReference>
<dbReference type="PANTHER" id="PTHR24379:SF121">
    <property type="entry name" value="C2H2-TYPE DOMAIN-CONTAINING PROTEIN"/>
    <property type="match status" value="1"/>
</dbReference>
<name>A0AAN8X3Z7_HALRR</name>
<feature type="region of interest" description="Disordered" evidence="6">
    <location>
        <begin position="118"/>
        <end position="137"/>
    </location>
</feature>
<keyword evidence="9" id="KW-1185">Reference proteome</keyword>
<feature type="domain" description="C2H2-type" evidence="7">
    <location>
        <begin position="749"/>
        <end position="777"/>
    </location>
</feature>
<dbReference type="GO" id="GO:0008270">
    <property type="term" value="F:zinc ion binding"/>
    <property type="evidence" value="ECO:0007669"/>
    <property type="project" value="UniProtKB-KW"/>
</dbReference>
<dbReference type="InterPro" id="IPR013087">
    <property type="entry name" value="Znf_C2H2_type"/>
</dbReference>
<evidence type="ECO:0000256" key="4">
    <source>
        <dbReference type="ARBA" id="ARBA00022833"/>
    </source>
</evidence>
<dbReference type="PROSITE" id="PS50157">
    <property type="entry name" value="ZINC_FINGER_C2H2_2"/>
    <property type="match status" value="4"/>
</dbReference>
<dbReference type="SUPFAM" id="SSF57667">
    <property type="entry name" value="beta-beta-alpha zinc fingers"/>
    <property type="match status" value="2"/>
</dbReference>
<feature type="domain" description="C2H2-type" evidence="7">
    <location>
        <begin position="664"/>
        <end position="692"/>
    </location>
</feature>
<dbReference type="Gene3D" id="3.30.160.60">
    <property type="entry name" value="Classic Zinc Finger"/>
    <property type="match status" value="4"/>
</dbReference>
<feature type="domain" description="C2H2-type" evidence="7">
    <location>
        <begin position="636"/>
        <end position="663"/>
    </location>
</feature>
<dbReference type="PROSITE" id="PS00028">
    <property type="entry name" value="ZINC_FINGER_C2H2_1"/>
    <property type="match status" value="5"/>
</dbReference>
<keyword evidence="3 5" id="KW-0863">Zinc-finger</keyword>
<gene>
    <name evidence="8" type="ORF">SK128_019755</name>
</gene>
<evidence type="ECO:0000313" key="8">
    <source>
        <dbReference type="EMBL" id="KAK7077322.1"/>
    </source>
</evidence>
<comment type="caution">
    <text evidence="8">The sequence shown here is derived from an EMBL/GenBank/DDBJ whole genome shotgun (WGS) entry which is preliminary data.</text>
</comment>
<keyword evidence="2" id="KW-0677">Repeat</keyword>
<sequence>MSENKSITLDNQPHTLILEDHELIEPYGSQAEGNIGIICEIQEISNIDPTVECTPDISSSVTNIRRERLSKSRAKIFMRQETESNRDDLESNSSDVQDDNEFLEVCKMAANKRMMAMQSEEENGFESDDEERLARSTKRSRRRIKKEVVDNDEKKHILIHEEACFLCEESLEGEVTVMTMRLHVPLPSSFLSPLSLLRYYGVSFTVSDVELGNIVKVNVCWKCHSVVLEGDKAFQNFVSIGASMKSMWPKKTQKCMLLKNLEELCNFENLENYEEEKDEIELVPNKYAGKKRDRNKEKKKARPSDLRVRMCELCGTSCAGIGNWEDHCKVDHKVTKNWIRYTYQFSLKQSIWKKLKEVISEGKHEQKVKCPACKLDFEGKDLSGHIVSYHNIAVDESSLVSGYEKQYMIHTDHTNMVSGHPMAHQHSTIIRSHANDNNHQIVQPCDSVMETGNIEYMDERVSQIGVVCNLCHIFIEGSLLEHIELSHMDIVVLLKRDQTEVSRYRIVTVTALEATDNLRSYKPRRLWKKLKFSCNICGVDRFSDLIKLLDHKRTLHKGCEESRLEYDSALVECQFCGYRVIGTPALRLHTIEKHVQAGDQCSYEYNCKLCIFQSASKEDYKKHMETKHGKNFNQHVQCEVCGKMVSSKYIGVHHKKMHSQSRNYACNMCDMKFFDCQSLKVHFTEEHVDNEYECETCQLKFKKYHQLRQHRIYMHSTKVFKCLYCDATFKRKCDQSSHTKRKHMEREYYYCNFCSKQFNDRSKRNKHLIMVHGVNREDTWSENFARNKRQKGCFHQRPAVRNEIERNPQSMHTMEQKEMHIQNRQMHNPTDGTLIMEQVPQFGGMGFMHPHFTMHH</sequence>
<feature type="domain" description="C2H2-type" evidence="7">
    <location>
        <begin position="692"/>
        <end position="720"/>
    </location>
</feature>
<dbReference type="Proteomes" id="UP001381693">
    <property type="component" value="Unassembled WGS sequence"/>
</dbReference>
<evidence type="ECO:0000256" key="1">
    <source>
        <dbReference type="ARBA" id="ARBA00022723"/>
    </source>
</evidence>
<keyword evidence="4" id="KW-0862">Zinc</keyword>
<evidence type="ECO:0000256" key="6">
    <source>
        <dbReference type="SAM" id="MobiDB-lite"/>
    </source>
</evidence>
<dbReference type="EMBL" id="JAXCGZ010009438">
    <property type="protein sequence ID" value="KAK7077322.1"/>
    <property type="molecule type" value="Genomic_DNA"/>
</dbReference>
<dbReference type="InterPro" id="IPR036236">
    <property type="entry name" value="Znf_C2H2_sf"/>
</dbReference>
<feature type="compositionally biased region" description="Acidic residues" evidence="6">
    <location>
        <begin position="119"/>
        <end position="131"/>
    </location>
</feature>
<evidence type="ECO:0000259" key="7">
    <source>
        <dbReference type="PROSITE" id="PS50157"/>
    </source>
</evidence>
<dbReference type="SMART" id="SM00355">
    <property type="entry name" value="ZnF_C2H2"/>
    <property type="match status" value="11"/>
</dbReference>
<organism evidence="8 9">
    <name type="scientific">Halocaridina rubra</name>
    <name type="common">Hawaiian red shrimp</name>
    <dbReference type="NCBI Taxonomy" id="373956"/>
    <lineage>
        <taxon>Eukaryota</taxon>
        <taxon>Metazoa</taxon>
        <taxon>Ecdysozoa</taxon>
        <taxon>Arthropoda</taxon>
        <taxon>Crustacea</taxon>
        <taxon>Multicrustacea</taxon>
        <taxon>Malacostraca</taxon>
        <taxon>Eumalacostraca</taxon>
        <taxon>Eucarida</taxon>
        <taxon>Decapoda</taxon>
        <taxon>Pleocyemata</taxon>
        <taxon>Caridea</taxon>
        <taxon>Atyoidea</taxon>
        <taxon>Atyidae</taxon>
        <taxon>Halocaridina</taxon>
    </lineage>
</organism>
<keyword evidence="1" id="KW-0479">Metal-binding</keyword>
<proteinExistence type="predicted"/>
<evidence type="ECO:0000256" key="5">
    <source>
        <dbReference type="PROSITE-ProRule" id="PRU00042"/>
    </source>
</evidence>
<evidence type="ECO:0000313" key="9">
    <source>
        <dbReference type="Proteomes" id="UP001381693"/>
    </source>
</evidence>
<accession>A0AAN8X3Z7</accession>
<evidence type="ECO:0000256" key="3">
    <source>
        <dbReference type="ARBA" id="ARBA00022771"/>
    </source>
</evidence>